<protein>
    <submittedName>
        <fullName evidence="1">OsmC family protein</fullName>
    </submittedName>
</protein>
<evidence type="ECO:0000313" key="2">
    <source>
        <dbReference type="Proteomes" id="UP000286954"/>
    </source>
</evidence>
<dbReference type="Proteomes" id="UP000286954">
    <property type="component" value="Chromosome"/>
</dbReference>
<reference evidence="1 2" key="1">
    <citation type="submission" date="2016-12" db="EMBL/GenBank/DDBJ databases">
        <title>The genome of dimorphic prosthecate Glycocaulis alkaliphilus 6b-8t, isolated from crude oil dictates its adaptability in petroleum environments.</title>
        <authorList>
            <person name="Wu X.-L."/>
            <person name="Geng S."/>
        </authorList>
    </citation>
    <scope>NUCLEOTIDE SEQUENCE [LARGE SCALE GENOMIC DNA]</scope>
    <source>
        <strain evidence="1 2">6B-8</strain>
    </source>
</reference>
<gene>
    <name evidence="1" type="ORF">X907_2249</name>
</gene>
<dbReference type="InterPro" id="IPR052707">
    <property type="entry name" value="OsmC_Ohr_Peroxiredoxin"/>
</dbReference>
<dbReference type="RefSeq" id="WP_127567979.1">
    <property type="nucleotide sequence ID" value="NZ_BMFB01000001.1"/>
</dbReference>
<sequence>MSEHTATIVWERDGQDFASNRYSRRHDWHFDGGAVVAGSSAPSSVPEPMSDPAAVDPEEAIVAALSSCHMLFFLALAAKAGFTVDRYEDKAIGALGKREDGRTGMTFVELRPGITFSGDRRPGAEDIARLHHEAHERCFIANSVNFDVVVKGAGNGDSR</sequence>
<dbReference type="KEGG" id="gak:X907_2249"/>
<dbReference type="Pfam" id="PF02566">
    <property type="entry name" value="OsmC"/>
    <property type="match status" value="1"/>
</dbReference>
<dbReference type="InterPro" id="IPR015946">
    <property type="entry name" value="KH_dom-like_a/b"/>
</dbReference>
<dbReference type="PANTHER" id="PTHR42830">
    <property type="entry name" value="OSMOTICALLY INDUCIBLE FAMILY PROTEIN"/>
    <property type="match status" value="1"/>
</dbReference>
<name>A0A3T0EBQ3_9PROT</name>
<organism evidence="1 2">
    <name type="scientific">Glycocaulis alkaliphilus</name>
    <dbReference type="NCBI Taxonomy" id="1434191"/>
    <lineage>
        <taxon>Bacteria</taxon>
        <taxon>Pseudomonadati</taxon>
        <taxon>Pseudomonadota</taxon>
        <taxon>Alphaproteobacteria</taxon>
        <taxon>Maricaulales</taxon>
        <taxon>Maricaulaceae</taxon>
        <taxon>Glycocaulis</taxon>
    </lineage>
</organism>
<accession>A0A3T0EBQ3</accession>
<dbReference type="InterPro" id="IPR003718">
    <property type="entry name" value="OsmC/Ohr_fam"/>
</dbReference>
<dbReference type="SUPFAM" id="SSF82784">
    <property type="entry name" value="OsmC-like"/>
    <property type="match status" value="1"/>
</dbReference>
<dbReference type="InterPro" id="IPR036102">
    <property type="entry name" value="OsmC/Ohrsf"/>
</dbReference>
<dbReference type="PANTHER" id="PTHR42830:SF2">
    <property type="entry name" value="OSMC_OHR FAMILY PROTEIN"/>
    <property type="match status" value="1"/>
</dbReference>
<dbReference type="AlphaFoldDB" id="A0A3T0EBQ3"/>
<dbReference type="EMBL" id="CP018911">
    <property type="protein sequence ID" value="AZU04764.1"/>
    <property type="molecule type" value="Genomic_DNA"/>
</dbReference>
<proteinExistence type="predicted"/>
<dbReference type="Gene3D" id="3.30.300.20">
    <property type="match status" value="1"/>
</dbReference>
<dbReference type="OrthoDB" id="9795405at2"/>
<keyword evidence="2" id="KW-1185">Reference proteome</keyword>
<evidence type="ECO:0000313" key="1">
    <source>
        <dbReference type="EMBL" id="AZU04764.1"/>
    </source>
</evidence>